<evidence type="ECO:0000313" key="3">
    <source>
        <dbReference type="Proteomes" id="UP000444721"/>
    </source>
</evidence>
<name>A0A6A5BT47_NAEFO</name>
<gene>
    <name evidence="2" type="ORF">FDP41_003224</name>
</gene>
<proteinExistence type="predicted"/>
<accession>A0A6A5BT47</accession>
<organism evidence="2 3">
    <name type="scientific">Naegleria fowleri</name>
    <name type="common">Brain eating amoeba</name>
    <dbReference type="NCBI Taxonomy" id="5763"/>
    <lineage>
        <taxon>Eukaryota</taxon>
        <taxon>Discoba</taxon>
        <taxon>Heterolobosea</taxon>
        <taxon>Tetramitia</taxon>
        <taxon>Eutetramitia</taxon>
        <taxon>Vahlkampfiidae</taxon>
        <taxon>Naegleria</taxon>
    </lineage>
</organism>
<comment type="caution">
    <text evidence="2">The sequence shown here is derived from an EMBL/GenBank/DDBJ whole genome shotgun (WGS) entry which is preliminary data.</text>
</comment>
<feature type="compositionally biased region" description="Acidic residues" evidence="1">
    <location>
        <begin position="269"/>
        <end position="295"/>
    </location>
</feature>
<protein>
    <submittedName>
        <fullName evidence="2">Uncharacterized protein</fullName>
    </submittedName>
</protein>
<feature type="compositionally biased region" description="Basic residues" evidence="1">
    <location>
        <begin position="255"/>
        <end position="264"/>
    </location>
</feature>
<dbReference type="VEuPathDB" id="AmoebaDB:NfTy_059800"/>
<evidence type="ECO:0000256" key="1">
    <source>
        <dbReference type="SAM" id="MobiDB-lite"/>
    </source>
</evidence>
<dbReference type="VEuPathDB" id="AmoebaDB:NF0039210"/>
<dbReference type="GeneID" id="68110442"/>
<keyword evidence="3" id="KW-1185">Reference proteome</keyword>
<reference evidence="2 3" key="1">
    <citation type="journal article" date="2019" name="Sci. Rep.">
        <title>Nanopore sequencing improves the draft genome of the human pathogenic amoeba Naegleria fowleri.</title>
        <authorList>
            <person name="Liechti N."/>
            <person name="Schurch N."/>
            <person name="Bruggmann R."/>
            <person name="Wittwer M."/>
        </authorList>
    </citation>
    <scope>NUCLEOTIDE SEQUENCE [LARGE SCALE GENOMIC DNA]</scope>
    <source>
        <strain evidence="2 3">ATCC 30894</strain>
    </source>
</reference>
<dbReference type="RefSeq" id="XP_044562615.1">
    <property type="nucleotide sequence ID" value="XM_044706505.1"/>
</dbReference>
<dbReference type="Proteomes" id="UP000444721">
    <property type="component" value="Unassembled WGS sequence"/>
</dbReference>
<feature type="compositionally biased region" description="Low complexity" evidence="1">
    <location>
        <begin position="306"/>
        <end position="329"/>
    </location>
</feature>
<dbReference type="EMBL" id="VFQX01000033">
    <property type="protein sequence ID" value="KAF0977902.1"/>
    <property type="molecule type" value="Genomic_DNA"/>
</dbReference>
<feature type="region of interest" description="Disordered" evidence="1">
    <location>
        <begin position="252"/>
        <end position="346"/>
    </location>
</feature>
<dbReference type="VEuPathDB" id="AmoebaDB:FDP41_003224"/>
<evidence type="ECO:0000313" key="2">
    <source>
        <dbReference type="EMBL" id="KAF0977902.1"/>
    </source>
</evidence>
<dbReference type="AlphaFoldDB" id="A0A6A5BT47"/>
<dbReference type="OrthoDB" id="10450501at2759"/>
<feature type="region of interest" description="Disordered" evidence="1">
    <location>
        <begin position="1"/>
        <end position="30"/>
    </location>
</feature>
<sequence length="467" mass="53515">MFHRQPQKHVTTSSSSSSSSSDTQTKMIHEPNYTLQFSEPVWSSSPEFPSTLRSQLKTSPPKCSITVDREGAGTLTLASKNDSQKQHKHSITGFIYDSETIPTFRASVIMNFKNANLIRHHGDLYFALYPNYISGPQTTQLKIPVRGPFVDGEKKMKGLNATIDYIDDHERDYAPWRIKGISVVFGELIDENNKTITVSVSLPNLPRNQLKVFKWNLLIYLNKPDSDGVCPYAIYTSSETFSYSKRHFTENDVKAKKKKGTKRKQHDENYEESSDIEDNEEFDDSNEDEDSDTDDERYLPNKRSKSSSLRSTRNGSNSLPSPSKESSSLQKAKSTETSDLAPLETHHMRAKEFLKETMIENTMKEFKKIMSEGSDKKCMSQENFTLLQLMLREMLRQGKAVINPFKTEFQNLLKIPTEEALRKIEQLKGLEDINDNMFSMIVIFLHDLASKNELRKQVENTVEFILK</sequence>